<gene>
    <name evidence="2" type="ORF">BP6252_05717</name>
</gene>
<dbReference type="AlphaFoldDB" id="A0A3D8RUX9"/>
<evidence type="ECO:0000313" key="3">
    <source>
        <dbReference type="Proteomes" id="UP000256645"/>
    </source>
</evidence>
<dbReference type="Proteomes" id="UP000256645">
    <property type="component" value="Unassembled WGS sequence"/>
</dbReference>
<comment type="caution">
    <text evidence="2">The sequence shown here is derived from an EMBL/GenBank/DDBJ whole genome shotgun (WGS) entry which is preliminary data.</text>
</comment>
<dbReference type="EMBL" id="PDLM01000005">
    <property type="protein sequence ID" value="RDW77664.1"/>
    <property type="molecule type" value="Genomic_DNA"/>
</dbReference>
<accession>A0A3D8RUX9</accession>
<feature type="compositionally biased region" description="Acidic residues" evidence="1">
    <location>
        <begin position="236"/>
        <end position="247"/>
    </location>
</feature>
<protein>
    <submittedName>
        <fullName evidence="2">Uncharacterized protein</fullName>
    </submittedName>
</protein>
<sequence>MDNGTSHTTTPSVDTPHSLTAMQETVQASPMEQGIPAMAPQPSMQLTEDTGYELKLPKIYPKGNLNPVFKPPAMKAGSGTRHDENMMEASGADNGGERVNARDEMHQYQTHPYQHPDYREGQDQYRAFQPQAHREIMSFAALGTLSACQRAEYLQMGIITPAELMARDIRALIIAKPKAPRLRPALQHWKGRNGLSSWERARAATRLRRVSDAQRSHGRFEVDMMDLDGDSSSSTDCDESTDEEEWL</sequence>
<name>A0A3D8RUX9_9HELO</name>
<reference evidence="2 3" key="1">
    <citation type="journal article" date="2018" name="IMA Fungus">
        <title>IMA Genome-F 9: Draft genome sequence of Annulohypoxylon stygium, Aspergillus mulundensis, Berkeleyomyces basicola (syn. Thielaviopsis basicola), Ceratocystis smalleyi, two Cercospora beticola strains, Coleophoma cylindrospora, Fusarium fracticaudum, Phialophora cf. hyalina, and Morchella septimelata.</title>
        <authorList>
            <person name="Wingfield B.D."/>
            <person name="Bills G.F."/>
            <person name="Dong Y."/>
            <person name="Huang W."/>
            <person name="Nel W.J."/>
            <person name="Swalarsk-Parry B.S."/>
            <person name="Vaghefi N."/>
            <person name="Wilken P.M."/>
            <person name="An Z."/>
            <person name="de Beer Z.W."/>
            <person name="De Vos L."/>
            <person name="Chen L."/>
            <person name="Duong T.A."/>
            <person name="Gao Y."/>
            <person name="Hammerbacher A."/>
            <person name="Kikkert J.R."/>
            <person name="Li Y."/>
            <person name="Li H."/>
            <person name="Li K."/>
            <person name="Li Q."/>
            <person name="Liu X."/>
            <person name="Ma X."/>
            <person name="Naidoo K."/>
            <person name="Pethybridge S.J."/>
            <person name="Sun J."/>
            <person name="Steenkamp E.T."/>
            <person name="van der Nest M.A."/>
            <person name="van Wyk S."/>
            <person name="Wingfield M.J."/>
            <person name="Xiong C."/>
            <person name="Yue Q."/>
            <person name="Zhang X."/>
        </authorList>
    </citation>
    <scope>NUCLEOTIDE SEQUENCE [LARGE SCALE GENOMIC DNA]</scope>
    <source>
        <strain evidence="2 3">BP6252</strain>
    </source>
</reference>
<organism evidence="2 3">
    <name type="scientific">Coleophoma cylindrospora</name>
    <dbReference type="NCBI Taxonomy" id="1849047"/>
    <lineage>
        <taxon>Eukaryota</taxon>
        <taxon>Fungi</taxon>
        <taxon>Dikarya</taxon>
        <taxon>Ascomycota</taxon>
        <taxon>Pezizomycotina</taxon>
        <taxon>Leotiomycetes</taxon>
        <taxon>Helotiales</taxon>
        <taxon>Dermateaceae</taxon>
        <taxon>Coleophoma</taxon>
    </lineage>
</organism>
<proteinExistence type="predicted"/>
<feature type="region of interest" description="Disordered" evidence="1">
    <location>
        <begin position="220"/>
        <end position="247"/>
    </location>
</feature>
<keyword evidence="3" id="KW-1185">Reference proteome</keyword>
<evidence type="ECO:0000313" key="2">
    <source>
        <dbReference type="EMBL" id="RDW77664.1"/>
    </source>
</evidence>
<dbReference type="OrthoDB" id="10384943at2759"/>
<evidence type="ECO:0000256" key="1">
    <source>
        <dbReference type="SAM" id="MobiDB-lite"/>
    </source>
</evidence>